<dbReference type="PROSITE" id="PS00688">
    <property type="entry name" value="SIGMA54_INTERACT_3"/>
    <property type="match status" value="1"/>
</dbReference>
<evidence type="ECO:0000256" key="1">
    <source>
        <dbReference type="ARBA" id="ARBA00022741"/>
    </source>
</evidence>
<dbReference type="InterPro" id="IPR009057">
    <property type="entry name" value="Homeodomain-like_sf"/>
</dbReference>
<comment type="caution">
    <text evidence="7">The sequence shown here is derived from an EMBL/GenBank/DDBJ whole genome shotgun (WGS) entry which is preliminary data.</text>
</comment>
<organism evidence="7 8">
    <name type="scientific">Bacillus taeanensis</name>
    <dbReference type="NCBI Taxonomy" id="273032"/>
    <lineage>
        <taxon>Bacteria</taxon>
        <taxon>Bacillati</taxon>
        <taxon>Bacillota</taxon>
        <taxon>Bacilli</taxon>
        <taxon>Bacillales</taxon>
        <taxon>Bacillaceae</taxon>
        <taxon>Bacillus</taxon>
    </lineage>
</organism>
<dbReference type="OrthoDB" id="9771372at2"/>
<dbReference type="PANTHER" id="PTHR32071">
    <property type="entry name" value="TRANSCRIPTIONAL REGULATORY PROTEIN"/>
    <property type="match status" value="1"/>
</dbReference>
<dbReference type="Proteomes" id="UP000253314">
    <property type="component" value="Unassembled WGS sequence"/>
</dbReference>
<dbReference type="Gene3D" id="3.30.450.40">
    <property type="match status" value="1"/>
</dbReference>
<keyword evidence="4" id="KW-0238">DNA-binding</keyword>
<dbReference type="PANTHER" id="PTHR32071:SF57">
    <property type="entry name" value="C4-DICARBOXYLATE TRANSPORT TRANSCRIPTIONAL REGULATORY PROTEIN DCTD"/>
    <property type="match status" value="1"/>
</dbReference>
<keyword evidence="1" id="KW-0547">Nucleotide-binding</keyword>
<dbReference type="InterPro" id="IPR025944">
    <property type="entry name" value="Sigma_54_int_dom_CS"/>
</dbReference>
<protein>
    <submittedName>
        <fullName evidence="7">Sigma-54-dependent Fis family transcriptional regulator</fullName>
    </submittedName>
</protein>
<sequence length="637" mass="72376">MSLQSLDNLLVKDLVPTDIPSDIRSSWQRSLKAGVKPTLKRTPSILLEKEIDHITFSSLLYHMFNNTKMKMEKYLDKDKHSLTLADDQGRIIGNYVQGKLADQLKEIHFYPGGNWKEELVGTNAIGTALASGKEVIIRGTHHFCEGWQAFSCAGVPIKHPILNKIAGVLDLTTWREDFPDQSLTLTGAIVQSIEAEWRSYILQTHQQILKAYSEYERDISEDIVFAIDWSGVLVAENKSFIFGENSAKIDFERTASFCKERAFYKNYEGEITVGAADKEIGKIIPVRNHFESIGFIVHLVNKNKRNQKQEKVVRKSPAFLPLIGESESWLQMIEKAQKVAVNNTSVLLTGESGTGKELLARAIHNASNRSGGPFIAINCATLTHDLSSSELFGYSAGAFTGALKSGKNGAFEEADGGTLFLDEVSEMSLSMQAMFLRVLQEREVVRIGEHRPRPIDVRIIAATNRNLFSWTKEGNFREDLYYRLNVVNLMLPSLKERKADILQLAAYFLENLSKKNKGQARDFCLAQKTKQVLTEYHWPGNVRELKNVMEYVYTFTNESLILPEHLPENVFTVKQKVKDENHTQEEHQRHNLLNDEEANQILNALKSQRYNMSKAARQLGISRSTLYRKLKRYKIEI</sequence>
<keyword evidence="8" id="KW-1185">Reference proteome</keyword>
<dbReference type="InterPro" id="IPR027417">
    <property type="entry name" value="P-loop_NTPase"/>
</dbReference>
<dbReference type="InterPro" id="IPR003593">
    <property type="entry name" value="AAA+_ATPase"/>
</dbReference>
<dbReference type="SUPFAM" id="SSF46689">
    <property type="entry name" value="Homeodomain-like"/>
    <property type="match status" value="1"/>
</dbReference>
<dbReference type="Gene3D" id="1.10.8.60">
    <property type="match status" value="1"/>
</dbReference>
<evidence type="ECO:0000313" key="8">
    <source>
        <dbReference type="Proteomes" id="UP000253314"/>
    </source>
</evidence>
<evidence type="ECO:0000256" key="3">
    <source>
        <dbReference type="ARBA" id="ARBA00023015"/>
    </source>
</evidence>
<dbReference type="CDD" id="cd00009">
    <property type="entry name" value="AAA"/>
    <property type="match status" value="1"/>
</dbReference>
<evidence type="ECO:0000256" key="4">
    <source>
        <dbReference type="ARBA" id="ARBA00023125"/>
    </source>
</evidence>
<dbReference type="Gene3D" id="3.40.50.300">
    <property type="entry name" value="P-loop containing nucleotide triphosphate hydrolases"/>
    <property type="match status" value="1"/>
</dbReference>
<dbReference type="SMART" id="SM00382">
    <property type="entry name" value="AAA"/>
    <property type="match status" value="1"/>
</dbReference>
<dbReference type="Pfam" id="PF00158">
    <property type="entry name" value="Sigma54_activat"/>
    <property type="match status" value="1"/>
</dbReference>
<dbReference type="RefSeq" id="WP_113806257.1">
    <property type="nucleotide sequence ID" value="NZ_QOCW01000011.1"/>
</dbReference>
<evidence type="ECO:0000313" key="7">
    <source>
        <dbReference type="EMBL" id="RBW69286.1"/>
    </source>
</evidence>
<dbReference type="InterPro" id="IPR025662">
    <property type="entry name" value="Sigma_54_int_dom_ATP-bd_1"/>
</dbReference>
<dbReference type="Pfam" id="PF02954">
    <property type="entry name" value="HTH_8"/>
    <property type="match status" value="1"/>
</dbReference>
<dbReference type="InterPro" id="IPR002197">
    <property type="entry name" value="HTH_Fis"/>
</dbReference>
<dbReference type="Pfam" id="PF25601">
    <property type="entry name" value="AAA_lid_14"/>
    <property type="match status" value="1"/>
</dbReference>
<keyword evidence="5" id="KW-0804">Transcription</keyword>
<evidence type="ECO:0000259" key="6">
    <source>
        <dbReference type="PROSITE" id="PS50045"/>
    </source>
</evidence>
<dbReference type="PROSITE" id="PS00676">
    <property type="entry name" value="SIGMA54_INTERACT_2"/>
    <property type="match status" value="1"/>
</dbReference>
<name>A0A366XUE8_9BACI</name>
<dbReference type="FunFam" id="3.40.50.300:FF:000006">
    <property type="entry name" value="DNA-binding transcriptional regulator NtrC"/>
    <property type="match status" value="1"/>
</dbReference>
<dbReference type="PROSITE" id="PS00675">
    <property type="entry name" value="SIGMA54_INTERACT_1"/>
    <property type="match status" value="1"/>
</dbReference>
<dbReference type="InterPro" id="IPR002078">
    <property type="entry name" value="Sigma_54_int"/>
</dbReference>
<dbReference type="PRINTS" id="PR01590">
    <property type="entry name" value="HTHFIS"/>
</dbReference>
<evidence type="ECO:0000256" key="2">
    <source>
        <dbReference type="ARBA" id="ARBA00022840"/>
    </source>
</evidence>
<dbReference type="GO" id="GO:0043565">
    <property type="term" value="F:sequence-specific DNA binding"/>
    <property type="evidence" value="ECO:0007669"/>
    <property type="project" value="InterPro"/>
</dbReference>
<dbReference type="GO" id="GO:0006355">
    <property type="term" value="P:regulation of DNA-templated transcription"/>
    <property type="evidence" value="ECO:0007669"/>
    <property type="project" value="InterPro"/>
</dbReference>
<dbReference type="EMBL" id="QOCW01000011">
    <property type="protein sequence ID" value="RBW69286.1"/>
    <property type="molecule type" value="Genomic_DNA"/>
</dbReference>
<dbReference type="InterPro" id="IPR058031">
    <property type="entry name" value="AAA_lid_NorR"/>
</dbReference>
<feature type="domain" description="Sigma-54 factor interaction" evidence="6">
    <location>
        <begin position="322"/>
        <end position="554"/>
    </location>
</feature>
<proteinExistence type="predicted"/>
<keyword evidence="3" id="KW-0805">Transcription regulation</keyword>
<dbReference type="InterPro" id="IPR029016">
    <property type="entry name" value="GAF-like_dom_sf"/>
</dbReference>
<accession>A0A366XUE8</accession>
<evidence type="ECO:0000256" key="5">
    <source>
        <dbReference type="ARBA" id="ARBA00023163"/>
    </source>
</evidence>
<dbReference type="Gene3D" id="1.10.10.60">
    <property type="entry name" value="Homeodomain-like"/>
    <property type="match status" value="1"/>
</dbReference>
<reference evidence="7 8" key="1">
    <citation type="submission" date="2018-07" db="EMBL/GenBank/DDBJ databases">
        <title>Lottiidibacillus patelloidae gen. nov., sp. nov., isolated from the intestinal tract of a marine limpet and the reclassification of B. taeanensis BH030017T, B. algicola KMM 3737T and B. hwajinpoensis SW-72T as genus Lottiidibacillus.</title>
        <authorList>
            <person name="Liu R."/>
            <person name="Huang Z."/>
        </authorList>
    </citation>
    <scope>NUCLEOTIDE SEQUENCE [LARGE SCALE GENOMIC DNA]</scope>
    <source>
        <strain evidence="7 8">BH030017</strain>
    </source>
</reference>
<dbReference type="GO" id="GO:0005524">
    <property type="term" value="F:ATP binding"/>
    <property type="evidence" value="ECO:0007669"/>
    <property type="project" value="UniProtKB-KW"/>
</dbReference>
<dbReference type="AlphaFoldDB" id="A0A366XUE8"/>
<dbReference type="SUPFAM" id="SSF52540">
    <property type="entry name" value="P-loop containing nucleoside triphosphate hydrolases"/>
    <property type="match status" value="1"/>
</dbReference>
<gene>
    <name evidence="7" type="ORF">DS031_11640</name>
</gene>
<keyword evidence="2" id="KW-0067">ATP-binding</keyword>
<dbReference type="PROSITE" id="PS50045">
    <property type="entry name" value="SIGMA54_INTERACT_4"/>
    <property type="match status" value="1"/>
</dbReference>
<dbReference type="InterPro" id="IPR025943">
    <property type="entry name" value="Sigma_54_int_dom_ATP-bd_2"/>
</dbReference>